<dbReference type="Gramene" id="TKV91385">
    <property type="protein sequence ID" value="TKV91385"/>
    <property type="gene ID" value="SEVIR_9G092866v2"/>
</dbReference>
<reference evidence="2" key="1">
    <citation type="submission" date="2019-03" db="EMBL/GenBank/DDBJ databases">
        <title>WGS assembly of Setaria viridis.</title>
        <authorList>
            <person name="Huang P."/>
            <person name="Jenkins J."/>
            <person name="Grimwood J."/>
            <person name="Barry K."/>
            <person name="Healey A."/>
            <person name="Mamidi S."/>
            <person name="Sreedasyam A."/>
            <person name="Shu S."/>
            <person name="Feldman M."/>
            <person name="Wu J."/>
            <person name="Yu Y."/>
            <person name="Chen C."/>
            <person name="Johnson J."/>
            <person name="Rokhsar D."/>
            <person name="Baxter I."/>
            <person name="Schmutz J."/>
            <person name="Brutnell T."/>
            <person name="Kellogg E."/>
        </authorList>
    </citation>
    <scope>NUCLEOTIDE SEQUENCE [LARGE SCALE GENOMIC DNA]</scope>
</reference>
<proteinExistence type="predicted"/>
<organism evidence="2 3">
    <name type="scientific">Setaria viridis</name>
    <name type="common">Green bristlegrass</name>
    <name type="synonym">Setaria italica subsp. viridis</name>
    <dbReference type="NCBI Taxonomy" id="4556"/>
    <lineage>
        <taxon>Eukaryota</taxon>
        <taxon>Viridiplantae</taxon>
        <taxon>Streptophyta</taxon>
        <taxon>Embryophyta</taxon>
        <taxon>Tracheophyta</taxon>
        <taxon>Spermatophyta</taxon>
        <taxon>Magnoliopsida</taxon>
        <taxon>Liliopsida</taxon>
        <taxon>Poales</taxon>
        <taxon>Poaceae</taxon>
        <taxon>PACMAD clade</taxon>
        <taxon>Panicoideae</taxon>
        <taxon>Panicodae</taxon>
        <taxon>Paniceae</taxon>
        <taxon>Cenchrinae</taxon>
        <taxon>Setaria</taxon>
    </lineage>
</organism>
<name>A0A4V6D0M6_SETVI</name>
<gene>
    <name evidence="2" type="ORF">SEVIR_9G092866v2</name>
</gene>
<dbReference type="AlphaFoldDB" id="A0A4V6D0M6"/>
<keyword evidence="3" id="KW-1185">Reference proteome</keyword>
<dbReference type="Proteomes" id="UP000298652">
    <property type="component" value="Chromosome 9"/>
</dbReference>
<dbReference type="EMBL" id="CM016560">
    <property type="protein sequence ID" value="TKV91385.1"/>
    <property type="molecule type" value="Genomic_DNA"/>
</dbReference>
<sequence length="34" mass="3890">MHLIMTIVLVSYCHLLQVTGYCGRTAQINLTKMH</sequence>
<feature type="chain" id="PRO_5020948169" evidence="1">
    <location>
        <begin position="21"/>
        <end position="34"/>
    </location>
</feature>
<evidence type="ECO:0000313" key="3">
    <source>
        <dbReference type="Proteomes" id="UP000298652"/>
    </source>
</evidence>
<keyword evidence="1" id="KW-0732">Signal</keyword>
<feature type="signal peptide" evidence="1">
    <location>
        <begin position="1"/>
        <end position="20"/>
    </location>
</feature>
<accession>A0A4V6D0M6</accession>
<protein>
    <submittedName>
        <fullName evidence="2">Uncharacterized protein</fullName>
    </submittedName>
</protein>
<evidence type="ECO:0000313" key="2">
    <source>
        <dbReference type="EMBL" id="TKV91385.1"/>
    </source>
</evidence>
<evidence type="ECO:0000256" key="1">
    <source>
        <dbReference type="SAM" id="SignalP"/>
    </source>
</evidence>